<name>A0AAV4BL57_9GAST</name>
<dbReference type="SUPFAM" id="SSF101898">
    <property type="entry name" value="NHL repeat"/>
    <property type="match status" value="1"/>
</dbReference>
<sequence length="484" mass="54356">MCEKFCASIRAYVSAVKAELRTHTGENAAQIFEGAIDFLSQDFPDPTSIDGQSKEEEGGDGNELKSLKNRISQVEKQLEEAQNDRLTLESVLESVKQEATNVRLTLKSVLESFRQEAQNDRQEAQNDRQEAQKDRQEAQKDRQEAQKDRQEAQNDRQKAQNERLIIKSELESLKKKTQNARLTLKSELESLKKETQNDRQEAQNERLTLKSELGSLKKEAQNIRQEAQSERLTLKSQLDSVRREAQNNRSSLQSLESSMTKNVQRLDAKLETLATETKVSIKEAAAAVTPPPTASRRLKDVRQRKTFTAKLGEDEDEPWILDVQLLPGGRLLLADCQNDCLKLFDTQGQHLHTLECRRQPYCLAVLESSSIRHAVAVTLPFCSGVDLLEVAGDNMKVKRTLQTSRGYVAVAAIDNQTLAVGYIWPNPGIDLIDLGGQVLRQICSSVYPRYMTITEDGDLVCSTKDNKIARVQVATGRVAFNNSG</sequence>
<reference evidence="2 3" key="1">
    <citation type="journal article" date="2021" name="Elife">
        <title>Chloroplast acquisition without the gene transfer in kleptoplastic sea slugs, Plakobranchus ocellatus.</title>
        <authorList>
            <person name="Maeda T."/>
            <person name="Takahashi S."/>
            <person name="Yoshida T."/>
            <person name="Shimamura S."/>
            <person name="Takaki Y."/>
            <person name="Nagai Y."/>
            <person name="Toyoda A."/>
            <person name="Suzuki Y."/>
            <person name="Arimoto A."/>
            <person name="Ishii H."/>
            <person name="Satoh N."/>
            <person name="Nishiyama T."/>
            <person name="Hasebe M."/>
            <person name="Maruyama T."/>
            <person name="Minagawa J."/>
            <person name="Obokata J."/>
            <person name="Shigenobu S."/>
        </authorList>
    </citation>
    <scope>NUCLEOTIDE SEQUENCE [LARGE SCALE GENOMIC DNA]</scope>
</reference>
<keyword evidence="3" id="KW-1185">Reference proteome</keyword>
<dbReference type="EMBL" id="BLXT01005122">
    <property type="protein sequence ID" value="GFO20047.1"/>
    <property type="molecule type" value="Genomic_DNA"/>
</dbReference>
<gene>
    <name evidence="2" type="ORF">PoB_004655200</name>
</gene>
<feature type="region of interest" description="Disordered" evidence="1">
    <location>
        <begin position="42"/>
        <end position="63"/>
    </location>
</feature>
<feature type="compositionally biased region" description="Basic and acidic residues" evidence="1">
    <location>
        <begin position="52"/>
        <end position="63"/>
    </location>
</feature>
<comment type="caution">
    <text evidence="2">The sequence shown here is derived from an EMBL/GenBank/DDBJ whole genome shotgun (WGS) entry which is preliminary data.</text>
</comment>
<evidence type="ECO:0000313" key="2">
    <source>
        <dbReference type="EMBL" id="GFO20047.1"/>
    </source>
</evidence>
<protein>
    <submittedName>
        <fullName evidence="2">Actin cytoskeleton-regulatory complex protein pan1</fullName>
    </submittedName>
</protein>
<evidence type="ECO:0000256" key="1">
    <source>
        <dbReference type="SAM" id="MobiDB-lite"/>
    </source>
</evidence>
<accession>A0AAV4BL57</accession>
<proteinExistence type="predicted"/>
<evidence type="ECO:0000313" key="3">
    <source>
        <dbReference type="Proteomes" id="UP000735302"/>
    </source>
</evidence>
<dbReference type="Proteomes" id="UP000735302">
    <property type="component" value="Unassembled WGS sequence"/>
</dbReference>
<dbReference type="AlphaFoldDB" id="A0AAV4BL57"/>
<feature type="compositionally biased region" description="Polar residues" evidence="1">
    <location>
        <begin position="247"/>
        <end position="258"/>
    </location>
</feature>
<organism evidence="2 3">
    <name type="scientific">Plakobranchus ocellatus</name>
    <dbReference type="NCBI Taxonomy" id="259542"/>
    <lineage>
        <taxon>Eukaryota</taxon>
        <taxon>Metazoa</taxon>
        <taxon>Spiralia</taxon>
        <taxon>Lophotrochozoa</taxon>
        <taxon>Mollusca</taxon>
        <taxon>Gastropoda</taxon>
        <taxon>Heterobranchia</taxon>
        <taxon>Euthyneura</taxon>
        <taxon>Panpulmonata</taxon>
        <taxon>Sacoglossa</taxon>
        <taxon>Placobranchoidea</taxon>
        <taxon>Plakobranchidae</taxon>
        <taxon>Plakobranchus</taxon>
    </lineage>
</organism>
<feature type="region of interest" description="Disordered" evidence="1">
    <location>
        <begin position="115"/>
        <end position="163"/>
    </location>
</feature>
<feature type="region of interest" description="Disordered" evidence="1">
    <location>
        <begin position="238"/>
        <end position="258"/>
    </location>
</feature>